<dbReference type="PhylomeDB" id="D6WEQ5"/>
<dbReference type="OrthoDB" id="6767816at2759"/>
<sequence>MPGRNFHSFWTIGKFDILKLNGKVAARCLVCDKILKNTSKQRLMSHRNVCKEENTSKEVAEVGEEDEIILVEIESKADDNDEEESNEVSVEDSPSCSNEQFNDRVSAASTLTLPTSDLNYDENICNTESSNLTSISIAASPSPRMLSPIPSTSKESIHKIINKSISKKSNSKPKDTIKNFLDHVSNNQKIEINKALGKFIVGCNIPFHVVDSIHFKDFLRVLRPAYQPPCRKTVSGTILNSLYDEINEDDQNSIGKFSVMMIDGWKNSANNTKQVVTILKSTRSDKCIFLEAYDVTTTPETGEKLSELCNLSVELAKTKFKTEIYAVVSDNAANMLKMGKLTSDLMHTTCNSHTGNLLAKDLISKELCSKVITILKEFKHPNLEKELQSQGGSKIKLAVDTRWCTYRDSFSCLIKNLKFMKKLAAEETIKLKQEIIQLLFDDEFIDEVKTTIEVSNPVCKLINECQSSSCTIADACEKWTHLQLPAEFEDVLKRRRDMALNIYSLTSNFLHPLYRGRSLNQTQVDMVHDYLVATLSAEGLMSFHQFCSSEDIFETLERKNICCPKVFWGLAERKHPELASVALKLINIPASSASLERVFSNWAFIHNDLRNRLDADHSRKIMHCYYSLKMRESNEVS</sequence>
<keyword evidence="10" id="KW-1185">Reference proteome</keyword>
<dbReference type="Pfam" id="PF04937">
    <property type="entry name" value="DUF659"/>
    <property type="match status" value="1"/>
</dbReference>
<keyword evidence="2" id="KW-0479">Metal-binding</keyword>
<feature type="domain" description="DUF659" evidence="7">
    <location>
        <begin position="232"/>
        <end position="374"/>
    </location>
</feature>
<protein>
    <recommendedName>
        <fullName evidence="11">BED-type domain-containing protein</fullName>
    </recommendedName>
</protein>
<organism evidence="9 10">
    <name type="scientific">Tribolium castaneum</name>
    <name type="common">Red flour beetle</name>
    <dbReference type="NCBI Taxonomy" id="7070"/>
    <lineage>
        <taxon>Eukaryota</taxon>
        <taxon>Metazoa</taxon>
        <taxon>Ecdysozoa</taxon>
        <taxon>Arthropoda</taxon>
        <taxon>Hexapoda</taxon>
        <taxon>Insecta</taxon>
        <taxon>Pterygota</taxon>
        <taxon>Neoptera</taxon>
        <taxon>Endopterygota</taxon>
        <taxon>Coleoptera</taxon>
        <taxon>Polyphaga</taxon>
        <taxon>Cucujiformia</taxon>
        <taxon>Tenebrionidae</taxon>
        <taxon>Tenebrionidae incertae sedis</taxon>
        <taxon>Tribolium</taxon>
    </lineage>
</organism>
<dbReference type="Proteomes" id="UP000007266">
    <property type="component" value="Linkage group 3"/>
</dbReference>
<evidence type="ECO:0000313" key="10">
    <source>
        <dbReference type="Proteomes" id="UP000007266"/>
    </source>
</evidence>
<keyword evidence="4" id="KW-0862">Zinc</keyword>
<dbReference type="GO" id="GO:0006357">
    <property type="term" value="P:regulation of transcription by RNA polymerase II"/>
    <property type="evidence" value="ECO:0000318"/>
    <property type="project" value="GO_Central"/>
</dbReference>
<evidence type="ECO:0000256" key="2">
    <source>
        <dbReference type="ARBA" id="ARBA00022723"/>
    </source>
</evidence>
<dbReference type="HOGENOM" id="CLU_429827_0_0_1"/>
<dbReference type="AlphaFoldDB" id="D6WEQ5"/>
<dbReference type="InterPro" id="IPR008906">
    <property type="entry name" value="HATC_C_dom"/>
</dbReference>
<evidence type="ECO:0000256" key="5">
    <source>
        <dbReference type="ARBA" id="ARBA00023242"/>
    </source>
</evidence>
<dbReference type="KEGG" id="tca:103312429"/>
<dbReference type="EMBL" id="KQ971326">
    <property type="protein sequence ID" value="EEZ99876.1"/>
    <property type="molecule type" value="Genomic_DNA"/>
</dbReference>
<dbReference type="PANTHER" id="PTHR46481">
    <property type="entry name" value="ZINC FINGER BED DOMAIN-CONTAINING PROTEIN 4"/>
    <property type="match status" value="1"/>
</dbReference>
<evidence type="ECO:0000256" key="4">
    <source>
        <dbReference type="ARBA" id="ARBA00022833"/>
    </source>
</evidence>
<feature type="compositionally biased region" description="Acidic residues" evidence="6">
    <location>
        <begin position="79"/>
        <end position="90"/>
    </location>
</feature>
<proteinExistence type="predicted"/>
<gene>
    <name evidence="9" type="primary">GLEAN_02658</name>
    <name evidence="9" type="ORF">TcasGA2_TC002658</name>
</gene>
<reference evidence="9 10" key="2">
    <citation type="journal article" date="2010" name="Nucleic Acids Res.">
        <title>BeetleBase in 2010: revisions to provide comprehensive genomic information for Tribolium castaneum.</title>
        <authorList>
            <person name="Kim H.S."/>
            <person name="Murphy T."/>
            <person name="Xia J."/>
            <person name="Caragea D."/>
            <person name="Park Y."/>
            <person name="Beeman R.W."/>
            <person name="Lorenzen M.D."/>
            <person name="Butcher S."/>
            <person name="Manak J.R."/>
            <person name="Brown S.J."/>
        </authorList>
    </citation>
    <scope>GENOME REANNOTATION</scope>
    <source>
        <strain evidence="9 10">Georgia GA2</strain>
    </source>
</reference>
<evidence type="ECO:0000256" key="6">
    <source>
        <dbReference type="SAM" id="MobiDB-lite"/>
    </source>
</evidence>
<dbReference type="OMA" id="WCTYRDS"/>
<dbReference type="InterPro" id="IPR052035">
    <property type="entry name" value="ZnF_BED_domain_contain"/>
</dbReference>
<dbReference type="SUPFAM" id="SSF53098">
    <property type="entry name" value="Ribonuclease H-like"/>
    <property type="match status" value="1"/>
</dbReference>
<evidence type="ECO:0000259" key="7">
    <source>
        <dbReference type="Pfam" id="PF04937"/>
    </source>
</evidence>
<dbReference type="PANTHER" id="PTHR46481:SF10">
    <property type="entry name" value="ZINC FINGER BED DOMAIN-CONTAINING PROTEIN 39"/>
    <property type="match status" value="1"/>
</dbReference>
<dbReference type="eggNOG" id="ENOG502RYBD">
    <property type="taxonomic scope" value="Eukaryota"/>
</dbReference>
<dbReference type="Pfam" id="PF05699">
    <property type="entry name" value="Dimer_Tnp_hAT"/>
    <property type="match status" value="1"/>
</dbReference>
<evidence type="ECO:0008006" key="11">
    <source>
        <dbReference type="Google" id="ProtNLM"/>
    </source>
</evidence>
<dbReference type="InterPro" id="IPR012337">
    <property type="entry name" value="RNaseH-like_sf"/>
</dbReference>
<evidence type="ECO:0000256" key="3">
    <source>
        <dbReference type="ARBA" id="ARBA00022771"/>
    </source>
</evidence>
<dbReference type="InterPro" id="IPR007021">
    <property type="entry name" value="DUF659"/>
</dbReference>
<dbReference type="GO" id="GO:0008270">
    <property type="term" value="F:zinc ion binding"/>
    <property type="evidence" value="ECO:0007669"/>
    <property type="project" value="UniProtKB-KW"/>
</dbReference>
<reference evidence="9 10" key="1">
    <citation type="journal article" date="2008" name="Nature">
        <title>The genome of the model beetle and pest Tribolium castaneum.</title>
        <authorList>
            <consortium name="Tribolium Genome Sequencing Consortium"/>
            <person name="Richards S."/>
            <person name="Gibbs R.A."/>
            <person name="Weinstock G.M."/>
            <person name="Brown S.J."/>
            <person name="Denell R."/>
            <person name="Beeman R.W."/>
            <person name="Gibbs R."/>
            <person name="Beeman R.W."/>
            <person name="Brown S.J."/>
            <person name="Bucher G."/>
            <person name="Friedrich M."/>
            <person name="Grimmelikhuijzen C.J."/>
            <person name="Klingler M."/>
            <person name="Lorenzen M."/>
            <person name="Richards S."/>
            <person name="Roth S."/>
            <person name="Schroder R."/>
            <person name="Tautz D."/>
            <person name="Zdobnov E.M."/>
            <person name="Muzny D."/>
            <person name="Gibbs R.A."/>
            <person name="Weinstock G.M."/>
            <person name="Attaway T."/>
            <person name="Bell S."/>
            <person name="Buhay C.J."/>
            <person name="Chandrabose M.N."/>
            <person name="Chavez D."/>
            <person name="Clerk-Blankenburg K.P."/>
            <person name="Cree A."/>
            <person name="Dao M."/>
            <person name="Davis C."/>
            <person name="Chacko J."/>
            <person name="Dinh H."/>
            <person name="Dugan-Rocha S."/>
            <person name="Fowler G."/>
            <person name="Garner T.T."/>
            <person name="Garnes J."/>
            <person name="Gnirke A."/>
            <person name="Hawes A."/>
            <person name="Hernandez J."/>
            <person name="Hines S."/>
            <person name="Holder M."/>
            <person name="Hume J."/>
            <person name="Jhangiani S.N."/>
            <person name="Joshi V."/>
            <person name="Khan Z.M."/>
            <person name="Jackson L."/>
            <person name="Kovar C."/>
            <person name="Kowis A."/>
            <person name="Lee S."/>
            <person name="Lewis L.R."/>
            <person name="Margolis J."/>
            <person name="Morgan M."/>
            <person name="Nazareth L.V."/>
            <person name="Nguyen N."/>
            <person name="Okwuonu G."/>
            <person name="Parker D."/>
            <person name="Richards S."/>
            <person name="Ruiz S.J."/>
            <person name="Santibanez J."/>
            <person name="Savard J."/>
            <person name="Scherer S.E."/>
            <person name="Schneider B."/>
            <person name="Sodergren E."/>
            <person name="Tautz D."/>
            <person name="Vattahil S."/>
            <person name="Villasana D."/>
            <person name="White C.S."/>
            <person name="Wright R."/>
            <person name="Park Y."/>
            <person name="Beeman R.W."/>
            <person name="Lord J."/>
            <person name="Oppert B."/>
            <person name="Lorenzen M."/>
            <person name="Brown S."/>
            <person name="Wang L."/>
            <person name="Savard J."/>
            <person name="Tautz D."/>
            <person name="Richards S."/>
            <person name="Weinstock G."/>
            <person name="Gibbs R.A."/>
            <person name="Liu Y."/>
            <person name="Worley K."/>
            <person name="Weinstock G."/>
            <person name="Elsik C.G."/>
            <person name="Reese J.T."/>
            <person name="Elhaik E."/>
            <person name="Landan G."/>
            <person name="Graur D."/>
            <person name="Arensburger P."/>
            <person name="Atkinson P."/>
            <person name="Beeman R.W."/>
            <person name="Beidler J."/>
            <person name="Brown S.J."/>
            <person name="Demuth J.P."/>
            <person name="Drury D.W."/>
            <person name="Du Y.Z."/>
            <person name="Fujiwara H."/>
            <person name="Lorenzen M."/>
            <person name="Maselli V."/>
            <person name="Osanai M."/>
            <person name="Park Y."/>
            <person name="Robertson H.M."/>
            <person name="Tu Z."/>
            <person name="Wang J.J."/>
            <person name="Wang S."/>
            <person name="Richards S."/>
            <person name="Song H."/>
            <person name="Zhang L."/>
            <person name="Sodergren E."/>
            <person name="Werner D."/>
            <person name="Stanke M."/>
            <person name="Morgenstern B."/>
            <person name="Solovyev V."/>
            <person name="Kosarev P."/>
            <person name="Brown G."/>
            <person name="Chen H.C."/>
            <person name="Ermolaeva O."/>
            <person name="Hlavina W."/>
            <person name="Kapustin Y."/>
            <person name="Kiryutin B."/>
            <person name="Kitts P."/>
            <person name="Maglott D."/>
            <person name="Pruitt K."/>
            <person name="Sapojnikov V."/>
            <person name="Souvorov A."/>
            <person name="Mackey A.J."/>
            <person name="Waterhouse R.M."/>
            <person name="Wyder S."/>
            <person name="Zdobnov E.M."/>
            <person name="Zdobnov E.M."/>
            <person name="Wyder S."/>
            <person name="Kriventseva E.V."/>
            <person name="Kadowaki T."/>
            <person name="Bork P."/>
            <person name="Aranda M."/>
            <person name="Bao R."/>
            <person name="Beermann A."/>
            <person name="Berns N."/>
            <person name="Bolognesi R."/>
            <person name="Bonneton F."/>
            <person name="Bopp D."/>
            <person name="Brown S.J."/>
            <person name="Bucher G."/>
            <person name="Butts T."/>
            <person name="Chaumot A."/>
            <person name="Denell R.E."/>
            <person name="Ferrier D.E."/>
            <person name="Friedrich M."/>
            <person name="Gordon C.M."/>
            <person name="Jindra M."/>
            <person name="Klingler M."/>
            <person name="Lan Q."/>
            <person name="Lattorff H.M."/>
            <person name="Laudet V."/>
            <person name="von Levetsow C."/>
            <person name="Liu Z."/>
            <person name="Lutz R."/>
            <person name="Lynch J.A."/>
            <person name="da Fonseca R.N."/>
            <person name="Posnien N."/>
            <person name="Reuter R."/>
            <person name="Roth S."/>
            <person name="Savard J."/>
            <person name="Schinko J.B."/>
            <person name="Schmitt C."/>
            <person name="Schoppmeier M."/>
            <person name="Schroder R."/>
            <person name="Shippy T.D."/>
            <person name="Simonnet F."/>
            <person name="Marques-Souza H."/>
            <person name="Tautz D."/>
            <person name="Tomoyasu Y."/>
            <person name="Trauner J."/>
            <person name="Van der Zee M."/>
            <person name="Vervoort M."/>
            <person name="Wittkopp N."/>
            <person name="Wimmer E.A."/>
            <person name="Yang X."/>
            <person name="Jones A.K."/>
            <person name="Sattelle D.B."/>
            <person name="Ebert P.R."/>
            <person name="Nelson D."/>
            <person name="Scott J.G."/>
            <person name="Beeman R.W."/>
            <person name="Muthukrishnan S."/>
            <person name="Kramer K.J."/>
            <person name="Arakane Y."/>
            <person name="Beeman R.W."/>
            <person name="Zhu Q."/>
            <person name="Hogenkamp D."/>
            <person name="Dixit R."/>
            <person name="Oppert B."/>
            <person name="Jiang H."/>
            <person name="Zou Z."/>
            <person name="Marshall J."/>
            <person name="Elpidina E."/>
            <person name="Vinokurov K."/>
            <person name="Oppert C."/>
            <person name="Zou Z."/>
            <person name="Evans J."/>
            <person name="Lu Z."/>
            <person name="Zhao P."/>
            <person name="Sumathipala N."/>
            <person name="Altincicek B."/>
            <person name="Vilcinskas A."/>
            <person name="Williams M."/>
            <person name="Hultmark D."/>
            <person name="Hetru C."/>
            <person name="Jiang H."/>
            <person name="Grimmelikhuijzen C.J."/>
            <person name="Hauser F."/>
            <person name="Cazzamali G."/>
            <person name="Williamson M."/>
            <person name="Park Y."/>
            <person name="Li B."/>
            <person name="Tanaka Y."/>
            <person name="Predel R."/>
            <person name="Neupert S."/>
            <person name="Schachtner J."/>
            <person name="Verleyen P."/>
            <person name="Raible F."/>
            <person name="Bork P."/>
            <person name="Friedrich M."/>
            <person name="Walden K.K."/>
            <person name="Robertson H.M."/>
            <person name="Angeli S."/>
            <person name="Foret S."/>
            <person name="Bucher G."/>
            <person name="Schuetz S."/>
            <person name="Maleszka R."/>
            <person name="Wimmer E.A."/>
            <person name="Beeman R.W."/>
            <person name="Lorenzen M."/>
            <person name="Tomoyasu Y."/>
            <person name="Miller S.C."/>
            <person name="Grossmann D."/>
            <person name="Bucher G."/>
        </authorList>
    </citation>
    <scope>NUCLEOTIDE SEQUENCE [LARGE SCALE GENOMIC DNA]</scope>
    <source>
        <strain evidence="9 10">Georgia GA2</strain>
    </source>
</reference>
<evidence type="ECO:0000259" key="8">
    <source>
        <dbReference type="Pfam" id="PF05699"/>
    </source>
</evidence>
<evidence type="ECO:0000256" key="1">
    <source>
        <dbReference type="ARBA" id="ARBA00004123"/>
    </source>
</evidence>
<evidence type="ECO:0000313" key="9">
    <source>
        <dbReference type="EMBL" id="EEZ99876.1"/>
    </source>
</evidence>
<comment type="subcellular location">
    <subcellularLocation>
        <location evidence="1">Nucleus</location>
    </subcellularLocation>
</comment>
<keyword evidence="5" id="KW-0539">Nucleus</keyword>
<keyword evidence="3" id="KW-0863">Zinc-finger</keyword>
<feature type="region of interest" description="Disordered" evidence="6">
    <location>
        <begin position="74"/>
        <end position="100"/>
    </location>
</feature>
<feature type="domain" description="HAT C-terminal dimerisation" evidence="8">
    <location>
        <begin position="562"/>
        <end position="622"/>
    </location>
</feature>
<name>D6WEQ5_TRICA</name>
<dbReference type="GO" id="GO:0046983">
    <property type="term" value="F:protein dimerization activity"/>
    <property type="evidence" value="ECO:0007669"/>
    <property type="project" value="InterPro"/>
</dbReference>
<dbReference type="GO" id="GO:0005634">
    <property type="term" value="C:nucleus"/>
    <property type="evidence" value="ECO:0000318"/>
    <property type="project" value="GO_Central"/>
</dbReference>
<accession>D6WEQ5</accession>